<dbReference type="InterPro" id="IPR001956">
    <property type="entry name" value="CBM3"/>
</dbReference>
<dbReference type="PROSITE" id="PS51172">
    <property type="entry name" value="CBM3"/>
    <property type="match status" value="1"/>
</dbReference>
<keyword evidence="3" id="KW-1185">Reference proteome</keyword>
<proteinExistence type="predicted"/>
<dbReference type="InterPro" id="IPR013320">
    <property type="entry name" value="ConA-like_dom_sf"/>
</dbReference>
<dbReference type="CDD" id="cd00413">
    <property type="entry name" value="Glyco_hydrolase_16"/>
    <property type="match status" value="1"/>
</dbReference>
<dbReference type="InterPro" id="IPR008965">
    <property type="entry name" value="CBM2/CBM3_carb-bd_dom_sf"/>
</dbReference>
<dbReference type="InterPro" id="IPR036966">
    <property type="entry name" value="CBM3_sf"/>
</dbReference>
<protein>
    <submittedName>
        <fullName evidence="2">Cellulose binding domain-containing protein</fullName>
    </submittedName>
</protein>
<dbReference type="Pfam" id="PF00722">
    <property type="entry name" value="Glyco_hydro_16"/>
    <property type="match status" value="1"/>
</dbReference>
<gene>
    <name evidence="2" type="ORF">GCM10010319_35230</name>
</gene>
<sequence length="474" mass="51362">MSRVRRNSRQRGRAVFKILLAMAVLVAGGTAAYFTWWDSDDSGSAQLTVRYRTDAQARTGTAKPWLEVINDSKKTVSLGDVTLRYYFTADDGAAYGANCVQTSVGCSNITQKIGATTGKAANADHYLEIGFTQGAGKLAPGGTSQAIGLQLYRLDGKELNQANDRSFDAKVTHYAPSKLVTAYHRGALVWGEEPGGGTPGPGRGTSDAAPAGVVFDNFHYSGADDPALAANGWRARTEGGGPGIPSTWSADGVSFPSEASARGGQALQLRVTSDGTEEGTKQAELQSTRPDFFTGTIAARVYFSDKPTSGRTGDHLNESFFAISPKDKSNNYSELDYEYMPNGGWGASGPRIDTTSWRSGSGKPEDRVTRFQNQSLQGWHTMMITAMNGTVTYSVDGRELFSHDDKKYFPRERMGVHFSAWLVDLPFKGPRTWDMKVNWLYYQADRAVPLADVQKAVDGFYAGGTNYVNTLPKS</sequence>
<dbReference type="SUPFAM" id="SSF49899">
    <property type="entry name" value="Concanavalin A-like lectins/glucanases"/>
    <property type="match status" value="1"/>
</dbReference>
<evidence type="ECO:0000259" key="1">
    <source>
        <dbReference type="PROSITE" id="PS51172"/>
    </source>
</evidence>
<evidence type="ECO:0000313" key="2">
    <source>
        <dbReference type="EMBL" id="GAA0355010.1"/>
    </source>
</evidence>
<dbReference type="SMART" id="SM01067">
    <property type="entry name" value="CBM_3"/>
    <property type="match status" value="1"/>
</dbReference>
<comment type="caution">
    <text evidence="2">The sequence shown here is derived from an EMBL/GenBank/DDBJ whole genome shotgun (WGS) entry which is preliminary data.</text>
</comment>
<accession>A0ABP3GX12</accession>
<dbReference type="Gene3D" id="2.60.40.710">
    <property type="entry name" value="Endoglucanase-like"/>
    <property type="match status" value="1"/>
</dbReference>
<feature type="domain" description="CBM3" evidence="1">
    <location>
        <begin position="42"/>
        <end position="195"/>
    </location>
</feature>
<dbReference type="InterPro" id="IPR000757">
    <property type="entry name" value="Beta-glucanase-like"/>
</dbReference>
<dbReference type="SUPFAM" id="SSF49384">
    <property type="entry name" value="Carbohydrate-binding domain"/>
    <property type="match status" value="1"/>
</dbReference>
<dbReference type="EMBL" id="BAAABW010000018">
    <property type="protein sequence ID" value="GAA0355010.1"/>
    <property type="molecule type" value="Genomic_DNA"/>
</dbReference>
<reference evidence="3" key="1">
    <citation type="journal article" date="2019" name="Int. J. Syst. Evol. Microbiol.">
        <title>The Global Catalogue of Microorganisms (GCM) 10K type strain sequencing project: providing services to taxonomists for standard genome sequencing and annotation.</title>
        <authorList>
            <consortium name="The Broad Institute Genomics Platform"/>
            <consortium name="The Broad Institute Genome Sequencing Center for Infectious Disease"/>
            <person name="Wu L."/>
            <person name="Ma J."/>
        </authorList>
    </citation>
    <scope>NUCLEOTIDE SEQUENCE [LARGE SCALE GENOMIC DNA]</scope>
    <source>
        <strain evidence="3">JCM 4565</strain>
    </source>
</reference>
<name>A0ABP3GX12_9ACTN</name>
<dbReference type="Gene3D" id="2.60.120.200">
    <property type="match status" value="1"/>
</dbReference>
<dbReference type="Pfam" id="PF00942">
    <property type="entry name" value="CBM_3"/>
    <property type="match status" value="1"/>
</dbReference>
<evidence type="ECO:0000313" key="3">
    <source>
        <dbReference type="Proteomes" id="UP001500063"/>
    </source>
</evidence>
<dbReference type="Proteomes" id="UP001500063">
    <property type="component" value="Unassembled WGS sequence"/>
</dbReference>
<organism evidence="2 3">
    <name type="scientific">Streptomyces blastmyceticus</name>
    <dbReference type="NCBI Taxonomy" id="68180"/>
    <lineage>
        <taxon>Bacteria</taxon>
        <taxon>Bacillati</taxon>
        <taxon>Actinomycetota</taxon>
        <taxon>Actinomycetes</taxon>
        <taxon>Kitasatosporales</taxon>
        <taxon>Streptomycetaceae</taxon>
        <taxon>Streptomyces</taxon>
    </lineage>
</organism>